<sequence length="64" mass="7626">MLKDYSEEELHCKKEGIRAKYKELFINKSESQNSDFESFFTQGTGKRDNISNRINTMHKVFFND</sequence>
<comment type="caution">
    <text evidence="1">The sequence shown here is derived from an EMBL/GenBank/DDBJ whole genome shotgun (WGS) entry which is preliminary data.</text>
</comment>
<organism evidence="1 2">
    <name type="scientific">Streptococcus mitis</name>
    <dbReference type="NCBI Taxonomy" id="28037"/>
    <lineage>
        <taxon>Bacteria</taxon>
        <taxon>Bacillati</taxon>
        <taxon>Bacillota</taxon>
        <taxon>Bacilli</taxon>
        <taxon>Lactobacillales</taxon>
        <taxon>Streptococcaceae</taxon>
        <taxon>Streptococcus</taxon>
        <taxon>Streptococcus mitis group</taxon>
    </lineage>
</organism>
<reference evidence="1 2" key="1">
    <citation type="submission" date="2016-01" db="EMBL/GenBank/DDBJ databases">
        <title>Highly variable Streptococcus oralis are common among viridans streptococci isolated from primates.</title>
        <authorList>
            <person name="Denapaite D."/>
            <person name="Rieger M."/>
            <person name="Koendgen S."/>
            <person name="Brueckner R."/>
            <person name="Ochigava I."/>
            <person name="Kappeler P."/>
            <person name="Maetz-Rensing K."/>
            <person name="Leendertz F."/>
            <person name="Hakenbeck R."/>
        </authorList>
    </citation>
    <scope>NUCLEOTIDE SEQUENCE [LARGE SCALE GENOMIC DNA]</scope>
    <source>
        <strain evidence="1 2">DD26</strain>
    </source>
</reference>
<proteinExistence type="predicted"/>
<dbReference type="PATRIC" id="fig|28037.233.peg.1500"/>
<accession>A0A139PQ56</accession>
<protein>
    <submittedName>
        <fullName evidence="1">Uncharacterized protein</fullName>
    </submittedName>
</protein>
<evidence type="ECO:0000313" key="1">
    <source>
        <dbReference type="EMBL" id="KXT92310.1"/>
    </source>
</evidence>
<dbReference type="Proteomes" id="UP000070458">
    <property type="component" value="Unassembled WGS sequence"/>
</dbReference>
<dbReference type="AlphaFoldDB" id="A0A139PQ56"/>
<evidence type="ECO:0000313" key="2">
    <source>
        <dbReference type="Proteomes" id="UP000070458"/>
    </source>
</evidence>
<dbReference type="EMBL" id="LQOD01000300">
    <property type="protein sequence ID" value="KXT92310.1"/>
    <property type="molecule type" value="Genomic_DNA"/>
</dbReference>
<name>A0A139PQ56_STRMT</name>
<gene>
    <name evidence="1" type="ORF">SMIDD26_01275</name>
</gene>